<dbReference type="Gene3D" id="3.60.20.40">
    <property type="match status" value="1"/>
</dbReference>
<dbReference type="InterPro" id="IPR043137">
    <property type="entry name" value="GGT_ssub_C"/>
</dbReference>
<gene>
    <name evidence="2" type="ORF">HNR09_002554</name>
</gene>
<accession>A0A7Z0KAQ6</accession>
<keyword evidence="2" id="KW-0012">Acyltransferase</keyword>
<organism evidence="2 3">
    <name type="scientific">Nesterenkonia xinjiangensis</name>
    <dbReference type="NCBI Taxonomy" id="225327"/>
    <lineage>
        <taxon>Bacteria</taxon>
        <taxon>Bacillati</taxon>
        <taxon>Actinomycetota</taxon>
        <taxon>Actinomycetes</taxon>
        <taxon>Micrococcales</taxon>
        <taxon>Micrococcaceae</taxon>
        <taxon>Nesterenkonia</taxon>
    </lineage>
</organism>
<feature type="region of interest" description="Disordered" evidence="1">
    <location>
        <begin position="385"/>
        <end position="415"/>
    </location>
</feature>
<evidence type="ECO:0000313" key="3">
    <source>
        <dbReference type="Proteomes" id="UP000535437"/>
    </source>
</evidence>
<keyword evidence="2" id="KW-0378">Hydrolase</keyword>
<dbReference type="GO" id="GO:0103068">
    <property type="term" value="F:leukotriene C4 gamma-glutamyl transferase activity"/>
    <property type="evidence" value="ECO:0007669"/>
    <property type="project" value="UniProtKB-EC"/>
</dbReference>
<protein>
    <submittedName>
        <fullName evidence="2">Gamma-glutamyltranspeptidase/glutathione hydrolase</fullName>
        <ecNumber evidence="2">2.3.2.2</ecNumber>
        <ecNumber evidence="2">3.4.19.13</ecNumber>
    </submittedName>
</protein>
<dbReference type="PANTHER" id="PTHR43881">
    <property type="entry name" value="GAMMA-GLUTAMYLTRANSPEPTIDASE (AFU_ORTHOLOGUE AFUA_4G13580)"/>
    <property type="match status" value="1"/>
</dbReference>
<dbReference type="AlphaFoldDB" id="A0A7Z0KAQ6"/>
<dbReference type="InterPro" id="IPR052896">
    <property type="entry name" value="GGT-like_enzyme"/>
</dbReference>
<dbReference type="PRINTS" id="PR01210">
    <property type="entry name" value="GGTRANSPTASE"/>
</dbReference>
<evidence type="ECO:0000313" key="2">
    <source>
        <dbReference type="EMBL" id="NYJ79143.1"/>
    </source>
</evidence>
<dbReference type="InterPro" id="IPR043138">
    <property type="entry name" value="GGT_lsub"/>
</dbReference>
<dbReference type="SUPFAM" id="SSF56235">
    <property type="entry name" value="N-terminal nucleophile aminohydrolases (Ntn hydrolases)"/>
    <property type="match status" value="1"/>
</dbReference>
<sequence>MSTTFTHAETSTTRPTLQGRFGMSASTHWLATAAAQAVLERGGNAFDAATAGAFVLHVVEPHLNGPGGDMTGVFVAAKTPDSPQILMGQGPAPAGASIEHYTGLGLSTVPGAGALAAAVPGAVDAWLVLLRDHGTWALGEVLEFAIDLAVHGAPVLERVSAAIRSVSELFTEHWPTSAALWMPEGRPPAPGSLMRNPEYAAVLRGLLAAGTEAEGRTAQIEAARAEWKTGLVAQKAAEFAATPHRHSDGGDHAGVITTEDFAAFDAGYETPATVEFRGHTIAKTAAWGQGPMLLQVLKILEAYADADLDPGTERGAHLILEALKLALADRDAHYGHEDLDLDHLLSEAYVAARRELIAETASIEFRPGELPGRSTVLPPLEEAEEVSGGAGVGAGVGEPTVSRPGEQTVKATGETRGDTCHIDVVDRWGNMISATPSGGWLQSSPTIPGLGFCLGTRLQMTWLDERSPSRLEPGRRPRTTLSPTLVLKDGQPIIALGTPGGDQQDQWQLPMLLRMLVGGHSPQQAIDAPTLHTTSSPGSFWPRTWEPGGAVVEDRLGEEVISGLERRGHRITRAGDWSLGRLSCVTRDPATGRLSAAANPRGAQGYAAGR</sequence>
<dbReference type="PANTHER" id="PTHR43881:SF1">
    <property type="entry name" value="GAMMA-GLUTAMYLTRANSPEPTIDASE (AFU_ORTHOLOGUE AFUA_4G13580)"/>
    <property type="match status" value="1"/>
</dbReference>
<proteinExistence type="predicted"/>
<comment type="caution">
    <text evidence="2">The sequence shown here is derived from an EMBL/GenBank/DDBJ whole genome shotgun (WGS) entry which is preliminary data.</text>
</comment>
<keyword evidence="3" id="KW-1185">Reference proteome</keyword>
<dbReference type="GO" id="GO:0036374">
    <property type="term" value="F:glutathione hydrolase activity"/>
    <property type="evidence" value="ECO:0007669"/>
    <property type="project" value="UniProtKB-EC"/>
</dbReference>
<evidence type="ECO:0000256" key="1">
    <source>
        <dbReference type="SAM" id="MobiDB-lite"/>
    </source>
</evidence>
<name>A0A7Z0KAQ6_9MICC</name>
<dbReference type="Proteomes" id="UP000535437">
    <property type="component" value="Unassembled WGS sequence"/>
</dbReference>
<dbReference type="EC" id="2.3.2.2" evidence="2"/>
<keyword evidence="2" id="KW-0808">Transferase</keyword>
<dbReference type="EC" id="3.4.19.13" evidence="2"/>
<reference evidence="2 3" key="1">
    <citation type="submission" date="2020-07" db="EMBL/GenBank/DDBJ databases">
        <title>Sequencing the genomes of 1000 actinobacteria strains.</title>
        <authorList>
            <person name="Klenk H.-P."/>
        </authorList>
    </citation>
    <scope>NUCLEOTIDE SEQUENCE [LARGE SCALE GENOMIC DNA]</scope>
    <source>
        <strain evidence="2 3">DSM 15475</strain>
    </source>
</reference>
<dbReference type="EMBL" id="JACCFY010000001">
    <property type="protein sequence ID" value="NYJ79143.1"/>
    <property type="molecule type" value="Genomic_DNA"/>
</dbReference>
<dbReference type="Pfam" id="PF01019">
    <property type="entry name" value="G_glu_transpept"/>
    <property type="match status" value="1"/>
</dbReference>
<dbReference type="Gene3D" id="1.10.246.130">
    <property type="match status" value="1"/>
</dbReference>
<dbReference type="InterPro" id="IPR029055">
    <property type="entry name" value="Ntn_hydrolases_N"/>
</dbReference>